<dbReference type="SUPFAM" id="SSF55874">
    <property type="entry name" value="ATPase domain of HSP90 chaperone/DNA topoisomerase II/histidine kinase"/>
    <property type="match status" value="1"/>
</dbReference>
<reference evidence="1 2" key="1">
    <citation type="submission" date="2024-09" db="EMBL/GenBank/DDBJ databases">
        <authorList>
            <person name="Lee S.D."/>
        </authorList>
    </citation>
    <scope>NUCLEOTIDE SEQUENCE [LARGE SCALE GENOMIC DNA]</scope>
    <source>
        <strain evidence="1 2">N1-1</strain>
    </source>
</reference>
<comment type="caution">
    <text evidence="1">The sequence shown here is derived from an EMBL/GenBank/DDBJ whole genome shotgun (WGS) entry which is preliminary data.</text>
</comment>
<dbReference type="CDD" id="cd16936">
    <property type="entry name" value="HATPase_RsbW-like"/>
    <property type="match status" value="1"/>
</dbReference>
<gene>
    <name evidence="1" type="ORF">ACEZDG_01495</name>
</gene>
<proteinExistence type="predicted"/>
<keyword evidence="1" id="KW-0067">ATP-binding</keyword>
<accession>A0ABV6V2L5</accession>
<dbReference type="Gene3D" id="3.30.565.10">
    <property type="entry name" value="Histidine kinase-like ATPase, C-terminal domain"/>
    <property type="match status" value="1"/>
</dbReference>
<evidence type="ECO:0000313" key="1">
    <source>
        <dbReference type="EMBL" id="MFC1407949.1"/>
    </source>
</evidence>
<dbReference type="GO" id="GO:0005524">
    <property type="term" value="F:ATP binding"/>
    <property type="evidence" value="ECO:0007669"/>
    <property type="project" value="UniProtKB-KW"/>
</dbReference>
<evidence type="ECO:0000313" key="2">
    <source>
        <dbReference type="Proteomes" id="UP001592582"/>
    </source>
</evidence>
<dbReference type="PANTHER" id="PTHR35526">
    <property type="entry name" value="ANTI-SIGMA-F FACTOR RSBW-RELATED"/>
    <property type="match status" value="1"/>
</dbReference>
<dbReference type="InterPro" id="IPR003594">
    <property type="entry name" value="HATPase_dom"/>
</dbReference>
<organism evidence="1 2">
    <name type="scientific">Streptacidiphilus alkalitolerans</name>
    <dbReference type="NCBI Taxonomy" id="3342712"/>
    <lineage>
        <taxon>Bacteria</taxon>
        <taxon>Bacillati</taxon>
        <taxon>Actinomycetota</taxon>
        <taxon>Actinomycetes</taxon>
        <taxon>Kitasatosporales</taxon>
        <taxon>Streptomycetaceae</taxon>
        <taxon>Streptacidiphilus</taxon>
    </lineage>
</organism>
<keyword evidence="2" id="KW-1185">Reference proteome</keyword>
<dbReference type="EMBL" id="JBHEZX010000001">
    <property type="protein sequence ID" value="MFC1407949.1"/>
    <property type="molecule type" value="Genomic_DNA"/>
</dbReference>
<dbReference type="Proteomes" id="UP001592582">
    <property type="component" value="Unassembled WGS sequence"/>
</dbReference>
<keyword evidence="1" id="KW-0547">Nucleotide-binding</keyword>
<dbReference type="InterPro" id="IPR036890">
    <property type="entry name" value="HATPase_C_sf"/>
</dbReference>
<protein>
    <submittedName>
        <fullName evidence="1">ATP-binding protein</fullName>
    </submittedName>
</protein>
<name>A0ABV6V2L5_9ACTN</name>
<dbReference type="Pfam" id="PF13581">
    <property type="entry name" value="HATPase_c_2"/>
    <property type="match status" value="1"/>
</dbReference>
<dbReference type="InterPro" id="IPR050267">
    <property type="entry name" value="Anti-sigma-factor_SerPK"/>
</dbReference>
<dbReference type="PANTHER" id="PTHR35526:SF3">
    <property type="entry name" value="ANTI-SIGMA-F FACTOR RSBW"/>
    <property type="match status" value="1"/>
</dbReference>
<sequence length="157" mass="16905">MSTTRPQGPEGAPVRPGLPPGGQTRRLALAGTRGVVGRCRDFTRTALHDWNWLPARNDEQEAVAEDVLLLVSELVTNACLHAGGPSQLTLHCTDERLRVEVSDHSTVPPVPRTPHEATRPGGHGLHIVSRLALEWGTVVREADKTVWLEVGSPLVGG</sequence>